<evidence type="ECO:0000313" key="3">
    <source>
        <dbReference type="Proteomes" id="UP001596317"/>
    </source>
</evidence>
<sequence>MDLQWLRLAHGAGRDAWHLALGLALYLLGDTLYRHLLQLGPRGVRLGAAGLALLTLPLGHAAGGLVQLAACVALVVATLLVEARLPSSRGDLKAS</sequence>
<feature type="transmembrane region" description="Helical" evidence="1">
    <location>
        <begin position="65"/>
        <end position="85"/>
    </location>
</feature>
<proteinExistence type="predicted"/>
<keyword evidence="1" id="KW-0472">Membrane</keyword>
<keyword evidence="1" id="KW-0812">Transmembrane</keyword>
<evidence type="ECO:0000313" key="2">
    <source>
        <dbReference type="EMBL" id="MFC6663453.1"/>
    </source>
</evidence>
<keyword evidence="1" id="KW-1133">Transmembrane helix</keyword>
<dbReference type="EMBL" id="JBHSWB010000003">
    <property type="protein sequence ID" value="MFC6663453.1"/>
    <property type="molecule type" value="Genomic_DNA"/>
</dbReference>
<dbReference type="RefSeq" id="WP_224607616.1">
    <property type="nucleotide sequence ID" value="NZ_JAIQXV010000006.1"/>
</dbReference>
<evidence type="ECO:0000256" key="1">
    <source>
        <dbReference type="SAM" id="Phobius"/>
    </source>
</evidence>
<reference evidence="3" key="1">
    <citation type="journal article" date="2019" name="Int. J. Syst. Evol. Microbiol.">
        <title>The Global Catalogue of Microorganisms (GCM) 10K type strain sequencing project: providing services to taxonomists for standard genome sequencing and annotation.</title>
        <authorList>
            <consortium name="The Broad Institute Genomics Platform"/>
            <consortium name="The Broad Institute Genome Sequencing Center for Infectious Disease"/>
            <person name="Wu L."/>
            <person name="Ma J."/>
        </authorList>
    </citation>
    <scope>NUCLEOTIDE SEQUENCE [LARGE SCALE GENOMIC DNA]</scope>
    <source>
        <strain evidence="3">CCUG 63830</strain>
    </source>
</reference>
<protein>
    <recommendedName>
        <fullName evidence="4">Low temperature requirement A protein (LtrA)</fullName>
    </recommendedName>
</protein>
<keyword evidence="3" id="KW-1185">Reference proteome</keyword>
<organism evidence="2 3">
    <name type="scientific">Deinococcus multiflagellatus</name>
    <dbReference type="NCBI Taxonomy" id="1656887"/>
    <lineage>
        <taxon>Bacteria</taxon>
        <taxon>Thermotogati</taxon>
        <taxon>Deinococcota</taxon>
        <taxon>Deinococci</taxon>
        <taxon>Deinococcales</taxon>
        <taxon>Deinococcaceae</taxon>
        <taxon>Deinococcus</taxon>
    </lineage>
</organism>
<comment type="caution">
    <text evidence="2">The sequence shown here is derived from an EMBL/GenBank/DDBJ whole genome shotgun (WGS) entry which is preliminary data.</text>
</comment>
<accession>A0ABW1ZS32</accession>
<name>A0ABW1ZS32_9DEIO</name>
<gene>
    <name evidence="2" type="ORF">ACFP90_25855</name>
</gene>
<dbReference type="Proteomes" id="UP001596317">
    <property type="component" value="Unassembled WGS sequence"/>
</dbReference>
<feature type="transmembrane region" description="Helical" evidence="1">
    <location>
        <begin position="16"/>
        <end position="36"/>
    </location>
</feature>
<evidence type="ECO:0008006" key="4">
    <source>
        <dbReference type="Google" id="ProtNLM"/>
    </source>
</evidence>